<dbReference type="EMBL" id="BMAR01000056">
    <property type="protein sequence ID" value="GFR52000.1"/>
    <property type="molecule type" value="Genomic_DNA"/>
</dbReference>
<protein>
    <submittedName>
        <fullName evidence="11">Uncharacterized protein</fullName>
    </submittedName>
</protein>
<keyword evidence="2" id="KW-0645">Protease</keyword>
<dbReference type="GO" id="GO:0043171">
    <property type="term" value="P:peptide catabolic process"/>
    <property type="evidence" value="ECO:0007669"/>
    <property type="project" value="TreeGrafter"/>
</dbReference>
<dbReference type="AlphaFoldDB" id="A0AAD3E1K1"/>
<comment type="similarity">
    <text evidence="1">Belongs to the peptidase M16 family.</text>
</comment>
<evidence type="ECO:0000313" key="12">
    <source>
        <dbReference type="Proteomes" id="UP001054857"/>
    </source>
</evidence>
<keyword evidence="6" id="KW-0482">Metalloprotease</keyword>
<dbReference type="InterPro" id="IPR032632">
    <property type="entry name" value="Peptidase_M16_M"/>
</dbReference>
<feature type="non-terminal residue" evidence="11">
    <location>
        <position position="432"/>
    </location>
</feature>
<accession>A0AAD3E1K1</accession>
<keyword evidence="4" id="KW-0378">Hydrolase</keyword>
<evidence type="ECO:0000313" key="11">
    <source>
        <dbReference type="EMBL" id="GFR52000.1"/>
    </source>
</evidence>
<evidence type="ECO:0000256" key="3">
    <source>
        <dbReference type="ARBA" id="ARBA00022723"/>
    </source>
</evidence>
<dbReference type="Pfam" id="PF05193">
    <property type="entry name" value="Peptidase_M16_C"/>
    <property type="match status" value="1"/>
</dbReference>
<dbReference type="InterPro" id="IPR011765">
    <property type="entry name" value="Pept_M16_N"/>
</dbReference>
<feature type="region of interest" description="Disordered" evidence="7">
    <location>
        <begin position="392"/>
        <end position="413"/>
    </location>
</feature>
<dbReference type="SUPFAM" id="SSF63411">
    <property type="entry name" value="LuxS/MPP-like metallohydrolase"/>
    <property type="match status" value="2"/>
</dbReference>
<evidence type="ECO:0000256" key="5">
    <source>
        <dbReference type="ARBA" id="ARBA00022833"/>
    </source>
</evidence>
<dbReference type="InterPro" id="IPR007863">
    <property type="entry name" value="Peptidase_M16_C"/>
</dbReference>
<feature type="domain" description="Peptidase M16 N-terminal" evidence="8">
    <location>
        <begin position="2"/>
        <end position="86"/>
    </location>
</feature>
<sequence length="432" mass="46963">DEYTKFISDHGGTTNAYTAAEHTNYHFDVNWEALAGALDRFAQFFIAPTISEDGIEREVMAVDSEHGKNLSSDAWRKSQVSKATANRTHPWARFSSGNRETLFTGPKAAGADPRVAVVDFYNAHYSADRCALAVLGRQPLGELEDMVRELFAPVPNKQLPPPSFASDMFLPEQLGVMLRVVPVREGQSLELTWQVPPSSRSFREHPLGYLSHLLGHEGEGSVFALLKARGWASALWAGESGGTLTFASLFTVHVDLTEEGERNIRRVAACVFSYLGLLRAPGGISQAVHEEVRGLAQLQFDTRDKSRPLTYCTNIANGLQLYPPQDMLPALYGVPRVFSPEAIREFLELLTPARVRLFWISKSHLKSSSHETASSSASDTAAAATAGAAAATGNGADDVSNNNGNSNSNGNGAVLLTEPIYGTRYDISPLPR</sequence>
<dbReference type="GO" id="GO:0046872">
    <property type="term" value="F:metal ion binding"/>
    <property type="evidence" value="ECO:0007669"/>
    <property type="project" value="UniProtKB-KW"/>
</dbReference>
<reference evidence="11 12" key="1">
    <citation type="journal article" date="2021" name="Sci. Rep.">
        <title>Genome sequencing of the multicellular alga Astrephomene provides insights into convergent evolution of germ-soma differentiation.</title>
        <authorList>
            <person name="Yamashita S."/>
            <person name="Yamamoto K."/>
            <person name="Matsuzaki R."/>
            <person name="Suzuki S."/>
            <person name="Yamaguchi H."/>
            <person name="Hirooka S."/>
            <person name="Minakuchi Y."/>
            <person name="Miyagishima S."/>
            <person name="Kawachi M."/>
            <person name="Toyoda A."/>
            <person name="Nozaki H."/>
        </authorList>
    </citation>
    <scope>NUCLEOTIDE SEQUENCE [LARGE SCALE GENOMIC DNA]</scope>
    <source>
        <strain evidence="11 12">NIES-4017</strain>
    </source>
</reference>
<evidence type="ECO:0000259" key="8">
    <source>
        <dbReference type="Pfam" id="PF00675"/>
    </source>
</evidence>
<dbReference type="Proteomes" id="UP001054857">
    <property type="component" value="Unassembled WGS sequence"/>
</dbReference>
<gene>
    <name evidence="11" type="ORF">Agub_g14535</name>
</gene>
<dbReference type="GO" id="GO:0005739">
    <property type="term" value="C:mitochondrion"/>
    <property type="evidence" value="ECO:0007669"/>
    <property type="project" value="TreeGrafter"/>
</dbReference>
<organism evidence="11 12">
    <name type="scientific">Astrephomene gubernaculifera</name>
    <dbReference type="NCBI Taxonomy" id="47775"/>
    <lineage>
        <taxon>Eukaryota</taxon>
        <taxon>Viridiplantae</taxon>
        <taxon>Chlorophyta</taxon>
        <taxon>core chlorophytes</taxon>
        <taxon>Chlorophyceae</taxon>
        <taxon>CS clade</taxon>
        <taxon>Chlamydomonadales</taxon>
        <taxon>Astrephomenaceae</taxon>
        <taxon>Astrephomene</taxon>
    </lineage>
</organism>
<feature type="domain" description="Peptidase M16 C-terminal" evidence="9">
    <location>
        <begin position="117"/>
        <end position="293"/>
    </location>
</feature>
<evidence type="ECO:0000256" key="1">
    <source>
        <dbReference type="ARBA" id="ARBA00007261"/>
    </source>
</evidence>
<dbReference type="Pfam" id="PF16187">
    <property type="entry name" value="Peptidase_M16_M"/>
    <property type="match status" value="1"/>
</dbReference>
<dbReference type="PANTHER" id="PTHR43690:SF18">
    <property type="entry name" value="INSULIN-DEGRADING ENZYME-RELATED"/>
    <property type="match status" value="1"/>
</dbReference>
<dbReference type="GO" id="GO:0004222">
    <property type="term" value="F:metalloendopeptidase activity"/>
    <property type="evidence" value="ECO:0007669"/>
    <property type="project" value="TreeGrafter"/>
</dbReference>
<evidence type="ECO:0000256" key="4">
    <source>
        <dbReference type="ARBA" id="ARBA00022801"/>
    </source>
</evidence>
<dbReference type="FunFam" id="3.30.830.10:FF:000005">
    <property type="entry name" value="nardilysin isoform X1"/>
    <property type="match status" value="1"/>
</dbReference>
<keyword evidence="3" id="KW-0479">Metal-binding</keyword>
<name>A0AAD3E1K1_9CHLO</name>
<proteinExistence type="inferred from homology"/>
<dbReference type="InterPro" id="IPR011249">
    <property type="entry name" value="Metalloenz_LuxS/M16"/>
</dbReference>
<dbReference type="InterPro" id="IPR050626">
    <property type="entry name" value="Peptidase_M16"/>
</dbReference>
<keyword evidence="12" id="KW-1185">Reference proteome</keyword>
<evidence type="ECO:0000256" key="7">
    <source>
        <dbReference type="SAM" id="MobiDB-lite"/>
    </source>
</evidence>
<feature type="non-terminal residue" evidence="11">
    <location>
        <position position="1"/>
    </location>
</feature>
<dbReference type="GO" id="GO:0051603">
    <property type="term" value="P:proteolysis involved in protein catabolic process"/>
    <property type="evidence" value="ECO:0007669"/>
    <property type="project" value="TreeGrafter"/>
</dbReference>
<evidence type="ECO:0000259" key="10">
    <source>
        <dbReference type="Pfam" id="PF16187"/>
    </source>
</evidence>
<evidence type="ECO:0000256" key="6">
    <source>
        <dbReference type="ARBA" id="ARBA00023049"/>
    </source>
</evidence>
<comment type="caution">
    <text evidence="11">The sequence shown here is derived from an EMBL/GenBank/DDBJ whole genome shotgun (WGS) entry which is preliminary data.</text>
</comment>
<dbReference type="Pfam" id="PF00675">
    <property type="entry name" value="Peptidase_M16"/>
    <property type="match status" value="1"/>
</dbReference>
<keyword evidence="5" id="KW-0862">Zinc</keyword>
<dbReference type="PANTHER" id="PTHR43690">
    <property type="entry name" value="NARDILYSIN"/>
    <property type="match status" value="1"/>
</dbReference>
<evidence type="ECO:0000259" key="9">
    <source>
        <dbReference type="Pfam" id="PF05193"/>
    </source>
</evidence>
<feature type="domain" description="Peptidase M16 middle/third" evidence="10">
    <location>
        <begin position="300"/>
        <end position="366"/>
    </location>
</feature>
<dbReference type="GO" id="GO:0005829">
    <property type="term" value="C:cytosol"/>
    <property type="evidence" value="ECO:0007669"/>
    <property type="project" value="TreeGrafter"/>
</dbReference>
<dbReference type="Gene3D" id="3.30.830.10">
    <property type="entry name" value="Metalloenzyme, LuxS/M16 peptidase-like"/>
    <property type="match status" value="2"/>
</dbReference>
<evidence type="ECO:0000256" key="2">
    <source>
        <dbReference type="ARBA" id="ARBA00022670"/>
    </source>
</evidence>